<evidence type="ECO:0000256" key="2">
    <source>
        <dbReference type="ARBA" id="ARBA00022428"/>
    </source>
</evidence>
<reference evidence="5 6" key="1">
    <citation type="submission" date="2018-08" db="EMBL/GenBank/DDBJ databases">
        <title>Paenibacillus sp. M4BSY-1, whole genome shotgun sequence.</title>
        <authorList>
            <person name="Tuo L."/>
        </authorList>
    </citation>
    <scope>NUCLEOTIDE SEQUENCE [LARGE SCALE GENOMIC DNA]</scope>
    <source>
        <strain evidence="5 6">M4BSY-1</strain>
    </source>
</reference>
<proteinExistence type="inferred from homology"/>
<dbReference type="Proteomes" id="UP000261905">
    <property type="component" value="Unassembled WGS sequence"/>
</dbReference>
<dbReference type="Gene3D" id="3.40.190.10">
    <property type="entry name" value="Periplasmic binding protein-like II"/>
    <property type="match status" value="2"/>
</dbReference>
<dbReference type="AlphaFoldDB" id="A0A371PM91"/>
<dbReference type="GO" id="GO:0009234">
    <property type="term" value="P:menaquinone biosynthetic process"/>
    <property type="evidence" value="ECO:0007669"/>
    <property type="project" value="UniProtKB-UniRule"/>
</dbReference>
<evidence type="ECO:0000256" key="4">
    <source>
        <dbReference type="HAMAP-Rule" id="MF_00995"/>
    </source>
</evidence>
<dbReference type="HAMAP" id="MF_00995">
    <property type="entry name" value="MqnA"/>
    <property type="match status" value="1"/>
</dbReference>
<dbReference type="EC" id="4.2.1.151" evidence="4"/>
<comment type="catalytic activity">
    <reaction evidence="4">
        <text>chorismate = 3-[(1-carboxyvinyl)-oxy]benzoate + H2O</text>
        <dbReference type="Rhea" id="RHEA:40051"/>
        <dbReference type="ChEBI" id="CHEBI:15377"/>
        <dbReference type="ChEBI" id="CHEBI:29748"/>
        <dbReference type="ChEBI" id="CHEBI:76981"/>
        <dbReference type="EC" id="4.2.1.151"/>
    </reaction>
</comment>
<gene>
    <name evidence="4" type="primary">mqnA</name>
    <name evidence="5" type="ORF">DX130_09695</name>
</gene>
<keyword evidence="2 4" id="KW-0474">Menaquinone biosynthesis</keyword>
<dbReference type="PANTHER" id="PTHR37690">
    <property type="entry name" value="CHORISMATE DEHYDRATASE"/>
    <property type="match status" value="1"/>
</dbReference>
<comment type="pathway">
    <text evidence="1 4">Quinol/quinone metabolism; menaquinone biosynthesis.</text>
</comment>
<dbReference type="InterPro" id="IPR030868">
    <property type="entry name" value="MqnA"/>
</dbReference>
<dbReference type="UniPathway" id="UPA00079"/>
<dbReference type="GO" id="GO:0016836">
    <property type="term" value="F:hydro-lyase activity"/>
    <property type="evidence" value="ECO:0007669"/>
    <property type="project" value="UniProtKB-UniRule"/>
</dbReference>
<dbReference type="EMBL" id="QUBQ01000001">
    <property type="protein sequence ID" value="REK77253.1"/>
    <property type="molecule type" value="Genomic_DNA"/>
</dbReference>
<accession>A0A371PM91</accession>
<organism evidence="5 6">
    <name type="scientific">Paenibacillus paeoniae</name>
    <dbReference type="NCBI Taxonomy" id="2292705"/>
    <lineage>
        <taxon>Bacteria</taxon>
        <taxon>Bacillati</taxon>
        <taxon>Bacillota</taxon>
        <taxon>Bacilli</taxon>
        <taxon>Bacillales</taxon>
        <taxon>Paenibacillaceae</taxon>
        <taxon>Paenibacillus</taxon>
    </lineage>
</organism>
<sequence length="289" mass="32838">MSIMSNLHRITIGEIDYANAWPLFKGFERQVDGLDYEMIARVPSELNRLLSAGELDISAISSFSYGQYCDDYVLMPGLSVGSIGRVHSLLLFMKEPLEKCKPRKIAVTTTTETTINLLKIIMAMRFEIEPEYVRAEPDLKTMLKDSDAALLIGDPAITASWHSEGLHVLDLGELWNNWTGLGMAYAVVAARRSAVEKYEGELRAVYEALLAAKKHNQHDTRPLIERACATIGGESSYWETYFRSLQYDFGDKLQAGLSLYFRYARELNLLSHEARLTFYEYQSPQRVKE</sequence>
<comment type="similarity">
    <text evidence="4">Belongs to the MqnA/MqnD family. MqnA subfamily.</text>
</comment>
<keyword evidence="6" id="KW-1185">Reference proteome</keyword>
<evidence type="ECO:0000313" key="6">
    <source>
        <dbReference type="Proteomes" id="UP000261905"/>
    </source>
</evidence>
<dbReference type="OrthoDB" id="9810112at2"/>
<dbReference type="PANTHER" id="PTHR37690:SF1">
    <property type="entry name" value="CHORISMATE DEHYDRATASE"/>
    <property type="match status" value="1"/>
</dbReference>
<evidence type="ECO:0000256" key="3">
    <source>
        <dbReference type="ARBA" id="ARBA00023239"/>
    </source>
</evidence>
<comment type="function">
    <text evidence="4">Catalyzes the dehydration of chorismate into 3-[(1-carboxyvinyl)oxy]benzoate, a step in the biosynthesis of menaquinone (MK, vitamin K2).</text>
</comment>
<protein>
    <recommendedName>
        <fullName evidence="4">Chorismate dehydratase</fullName>
        <ecNumber evidence="4">4.2.1.151</ecNumber>
    </recommendedName>
    <alternativeName>
        <fullName evidence="4">Menaquinone biosynthetic enzyme MqnA</fullName>
    </alternativeName>
</protein>
<keyword evidence="3 4" id="KW-0456">Lyase</keyword>
<evidence type="ECO:0000256" key="1">
    <source>
        <dbReference type="ARBA" id="ARBA00004863"/>
    </source>
</evidence>
<comment type="caution">
    <text evidence="5">The sequence shown here is derived from an EMBL/GenBank/DDBJ whole genome shotgun (WGS) entry which is preliminary data.</text>
</comment>
<evidence type="ECO:0000313" key="5">
    <source>
        <dbReference type="EMBL" id="REK77253.1"/>
    </source>
</evidence>
<dbReference type="Pfam" id="PF02621">
    <property type="entry name" value="VitK2_biosynth"/>
    <property type="match status" value="1"/>
</dbReference>
<dbReference type="InterPro" id="IPR003773">
    <property type="entry name" value="Menaquinone_biosynth"/>
</dbReference>
<dbReference type="CDD" id="cd13634">
    <property type="entry name" value="PBP2_Sco4506"/>
    <property type="match status" value="1"/>
</dbReference>
<name>A0A371PM91_9BACL</name>
<dbReference type="SUPFAM" id="SSF53850">
    <property type="entry name" value="Periplasmic binding protein-like II"/>
    <property type="match status" value="1"/>
</dbReference>